<evidence type="ECO:0000313" key="3">
    <source>
        <dbReference type="Proteomes" id="UP000001929"/>
    </source>
</evidence>
<proteinExistence type="predicted"/>
<dbReference type="GO" id="GO:0016740">
    <property type="term" value="F:transferase activity"/>
    <property type="evidence" value="ECO:0007669"/>
    <property type="project" value="UniProtKB-KW"/>
</dbReference>
<dbReference type="Proteomes" id="UP000001929">
    <property type="component" value="Chromosome"/>
</dbReference>
<keyword evidence="3" id="KW-1185">Reference proteome</keyword>
<evidence type="ECO:0000259" key="1">
    <source>
        <dbReference type="Pfam" id="PF03976"/>
    </source>
</evidence>
<dbReference type="EnsemblBacteria" id="ABC21028">
    <property type="protein sequence ID" value="ABC21028"/>
    <property type="gene ID" value="Rru_A0223"/>
</dbReference>
<dbReference type="PATRIC" id="fig|269796.9.peg.276"/>
<accession>Q2RXW7</accession>
<dbReference type="Pfam" id="PF03976">
    <property type="entry name" value="PPK2"/>
    <property type="match status" value="2"/>
</dbReference>
<keyword evidence="2" id="KW-0808">Transferase</keyword>
<dbReference type="KEGG" id="rru:Rru_A0223"/>
<dbReference type="EMBL" id="CP000230">
    <property type="protein sequence ID" value="ABC21028.1"/>
    <property type="molecule type" value="Genomic_DNA"/>
</dbReference>
<dbReference type="RefSeq" id="WP_011387976.1">
    <property type="nucleotide sequence ID" value="NC_007643.1"/>
</dbReference>
<protein>
    <submittedName>
        <fullName evidence="2">Polyphosphate:AMP phosphotransferase</fullName>
        <ecNumber evidence="2">2.7.4.-</ecNumber>
    </submittedName>
</protein>
<dbReference type="SUPFAM" id="SSF52540">
    <property type="entry name" value="P-loop containing nucleoside triphosphate hydrolases"/>
    <property type="match status" value="2"/>
</dbReference>
<dbReference type="eggNOG" id="COG2326">
    <property type="taxonomic scope" value="Bacteria"/>
</dbReference>
<feature type="domain" description="Polyphosphate kinase-2-related" evidence="1">
    <location>
        <begin position="12"/>
        <end position="234"/>
    </location>
</feature>
<organism evidence="2 3">
    <name type="scientific">Rhodospirillum rubrum (strain ATCC 11170 / ATH 1.1.1 / DSM 467 / LMG 4362 / NCIMB 8255 / S1)</name>
    <dbReference type="NCBI Taxonomy" id="269796"/>
    <lineage>
        <taxon>Bacteria</taxon>
        <taxon>Pseudomonadati</taxon>
        <taxon>Pseudomonadota</taxon>
        <taxon>Alphaproteobacteria</taxon>
        <taxon>Rhodospirillales</taxon>
        <taxon>Rhodospirillaceae</taxon>
        <taxon>Rhodospirillum</taxon>
    </lineage>
</organism>
<dbReference type="PANTHER" id="PTHR34383:SF3">
    <property type="entry name" value="POLYPHOSPHATE:AMP PHOSPHOTRANSFERASE"/>
    <property type="match status" value="1"/>
</dbReference>
<sequence>MFRTAELGRTVSKEEFERLADPLRIELLDLQQKLLSADFPVIVLFAGVDKAGKGESINLITEWLDPRWIVTRAYGPPSDEERERPEFWRYWRDLPAKGQVGLFLSSWYSRPFMERAIGTLDLPAFDEALERVTAFERTLADDGALILKFWMHLGKDAQRKRLKALEKDPLQSWRVTPTDWEHWHRYDSFIHAAERLIQRTSILPAQWHIVEGLDERYRSVTVLKALRDSIRRHLSQRAAVKAVATMPAVDVDEAAEPAAALTSGNPADQNVSEQVDAALLELEAGLPSVLQTLDMSLDLSKKDYERDLAVEQGRLALLARRARLAGVSTVLVFEGWDAAGKGGAIRRLTGALDARNFQVVPVAAPTDEEGAQHYLWRFWRHISRSGRFTIFDRSWYGRVLVERVEGYATHSEWHRAYTEIRDFEEQLIDHGMVVCKFWLHITPEEQFARFQAREAIAFKRWKLTAEDWRNREKWALYEEAVNEMVEQTSTSLLPWTLVEANHKRHARVKILRTVCEALEKRLGKEKDKDKSGHH</sequence>
<reference evidence="2 3" key="1">
    <citation type="journal article" date="2011" name="Stand. Genomic Sci.">
        <title>Complete genome sequence of Rhodospirillum rubrum type strain (S1).</title>
        <authorList>
            <person name="Munk A.C."/>
            <person name="Copeland A."/>
            <person name="Lucas S."/>
            <person name="Lapidus A."/>
            <person name="Del Rio T.G."/>
            <person name="Barry K."/>
            <person name="Detter J.C."/>
            <person name="Hammon N."/>
            <person name="Israni S."/>
            <person name="Pitluck S."/>
            <person name="Brettin T."/>
            <person name="Bruce D."/>
            <person name="Han C."/>
            <person name="Tapia R."/>
            <person name="Gilna P."/>
            <person name="Schmutz J."/>
            <person name="Larimer F."/>
            <person name="Land M."/>
            <person name="Kyrpides N.C."/>
            <person name="Mavromatis K."/>
            <person name="Richardson P."/>
            <person name="Rohde M."/>
            <person name="Goker M."/>
            <person name="Klenk H.P."/>
            <person name="Zhang Y."/>
            <person name="Roberts G.P."/>
            <person name="Reslewic S."/>
            <person name="Schwartz D.C."/>
        </authorList>
    </citation>
    <scope>NUCLEOTIDE SEQUENCE [LARGE SCALE GENOMIC DNA]</scope>
    <source>
        <strain evidence="3">ATCC 11170 / ATH 1.1.1 / DSM 467 / LMG 4362 / NCIMB 8255 / S1</strain>
    </source>
</reference>
<evidence type="ECO:0000313" key="2">
    <source>
        <dbReference type="EMBL" id="ABC21028.1"/>
    </source>
</evidence>
<dbReference type="InterPro" id="IPR022488">
    <property type="entry name" value="PPK2-related"/>
</dbReference>
<dbReference type="Gene3D" id="3.40.50.300">
    <property type="entry name" value="P-loop containing nucleotide triphosphate hydrolases"/>
    <property type="match status" value="2"/>
</dbReference>
<feature type="domain" description="Polyphosphate kinase-2-related" evidence="1">
    <location>
        <begin position="299"/>
        <end position="522"/>
    </location>
</feature>
<dbReference type="PANTHER" id="PTHR34383">
    <property type="entry name" value="POLYPHOSPHATE:AMP PHOSPHOTRANSFERASE-RELATED"/>
    <property type="match status" value="1"/>
</dbReference>
<dbReference type="STRING" id="269796.Rru_A0223"/>
<dbReference type="HOGENOM" id="CLU_033786_0_2_5"/>
<dbReference type="AlphaFoldDB" id="Q2RXW7"/>
<gene>
    <name evidence="2" type="ordered locus">Rru_A0223</name>
</gene>
<dbReference type="PhylomeDB" id="Q2RXW7"/>
<name>Q2RXW7_RHORT</name>
<dbReference type="EC" id="2.7.4.-" evidence="2"/>
<dbReference type="InterPro" id="IPR027417">
    <property type="entry name" value="P-loop_NTPase"/>
</dbReference>